<evidence type="ECO:0000313" key="2">
    <source>
        <dbReference type="Proteomes" id="UP000789860"/>
    </source>
</evidence>
<comment type="caution">
    <text evidence="1">The sequence shown here is derived from an EMBL/GenBank/DDBJ whole genome shotgun (WGS) entry which is preliminary data.</text>
</comment>
<keyword evidence="2" id="KW-1185">Reference proteome</keyword>
<reference evidence="1" key="1">
    <citation type="submission" date="2021-06" db="EMBL/GenBank/DDBJ databases">
        <authorList>
            <person name="Kallberg Y."/>
            <person name="Tangrot J."/>
            <person name="Rosling A."/>
        </authorList>
    </citation>
    <scope>NUCLEOTIDE SEQUENCE</scope>
    <source>
        <strain evidence="1">AU212A</strain>
    </source>
</reference>
<accession>A0ACA9K4S9</accession>
<protein>
    <submittedName>
        <fullName evidence="1">5021_t:CDS:1</fullName>
    </submittedName>
</protein>
<name>A0ACA9K4S9_9GLOM</name>
<dbReference type="Proteomes" id="UP000789860">
    <property type="component" value="Unassembled WGS sequence"/>
</dbReference>
<dbReference type="EMBL" id="CAJVPM010000804">
    <property type="protein sequence ID" value="CAG8452395.1"/>
    <property type="molecule type" value="Genomic_DNA"/>
</dbReference>
<sequence>MKMVESDIFQETVSSYIQAASKMKASESDNLQEIVQAFKTSMTECIRIFSDCTQIKTDDLRIKNQLIEKVTTIRLEFRRFAEKSVDYCTKLSGYIVDLKGVINLVDDETIHKEDIIEELKSLSDETKDYDAISQDLFKQLMNIVEEFFDFKGESKSHKDEIEKKIAEIKIELKNAENKKQKAKELYDKVKPTLWKRVRSVGLTGVSGAILPEIGIIVAFLLLYADYSNRNKAAEQKTLIDALVKFINDKNNLKEEKTGLIKYLLDLTEAFAEIAISLYKFQVWWDKQRMIFPKILNKLDKAEKENRINTLQVKLISGYLEILKSSISAISDCNYAILEMLMRDRISN</sequence>
<evidence type="ECO:0000313" key="1">
    <source>
        <dbReference type="EMBL" id="CAG8452395.1"/>
    </source>
</evidence>
<proteinExistence type="predicted"/>
<organism evidence="1 2">
    <name type="scientific">Scutellospora calospora</name>
    <dbReference type="NCBI Taxonomy" id="85575"/>
    <lineage>
        <taxon>Eukaryota</taxon>
        <taxon>Fungi</taxon>
        <taxon>Fungi incertae sedis</taxon>
        <taxon>Mucoromycota</taxon>
        <taxon>Glomeromycotina</taxon>
        <taxon>Glomeromycetes</taxon>
        <taxon>Diversisporales</taxon>
        <taxon>Gigasporaceae</taxon>
        <taxon>Scutellospora</taxon>
    </lineage>
</organism>
<gene>
    <name evidence="1" type="ORF">SCALOS_LOCUS1241</name>
</gene>